<comment type="cofactor">
    <cofactor evidence="1">
        <name>pyridoxal 5'-phosphate</name>
        <dbReference type="ChEBI" id="CHEBI:597326"/>
    </cofactor>
</comment>
<evidence type="ECO:0000259" key="3">
    <source>
        <dbReference type="Pfam" id="PF00155"/>
    </source>
</evidence>
<accession>A0A1H3ID68</accession>
<evidence type="ECO:0000256" key="1">
    <source>
        <dbReference type="ARBA" id="ARBA00001933"/>
    </source>
</evidence>
<reference evidence="5" key="1">
    <citation type="submission" date="2016-10" db="EMBL/GenBank/DDBJ databases">
        <authorList>
            <person name="Varghese N."/>
            <person name="Submissions S."/>
        </authorList>
    </citation>
    <scope>NUCLEOTIDE SEQUENCE [LARGE SCALE GENOMIC DNA]</scope>
    <source>
        <strain evidence="5">CGMCC 1.10118</strain>
    </source>
</reference>
<dbReference type="AlphaFoldDB" id="A0A1H3ID68"/>
<dbReference type="Gene3D" id="3.40.640.10">
    <property type="entry name" value="Type I PLP-dependent aspartate aminotransferase-like (Major domain)"/>
    <property type="match status" value="1"/>
</dbReference>
<dbReference type="Proteomes" id="UP000199170">
    <property type="component" value="Unassembled WGS sequence"/>
</dbReference>
<dbReference type="InterPro" id="IPR015422">
    <property type="entry name" value="PyrdxlP-dep_Trfase_small"/>
</dbReference>
<feature type="domain" description="Aminotransferase class I/classII large" evidence="3">
    <location>
        <begin position="42"/>
        <end position="381"/>
    </location>
</feature>
<protein>
    <submittedName>
        <fullName evidence="4">Glycine C-acetyltransferase</fullName>
    </submittedName>
</protein>
<evidence type="ECO:0000313" key="5">
    <source>
        <dbReference type="Proteomes" id="UP000199170"/>
    </source>
</evidence>
<organism evidence="4 5">
    <name type="scientific">Halobellus clavatus</name>
    <dbReference type="NCBI Taxonomy" id="660517"/>
    <lineage>
        <taxon>Archaea</taxon>
        <taxon>Methanobacteriati</taxon>
        <taxon>Methanobacteriota</taxon>
        <taxon>Stenosarchaea group</taxon>
        <taxon>Halobacteria</taxon>
        <taxon>Halobacteriales</taxon>
        <taxon>Haloferacaceae</taxon>
        <taxon>Halobellus</taxon>
    </lineage>
</organism>
<dbReference type="STRING" id="660517.SAMN04487946_109114"/>
<dbReference type="CDD" id="cd06454">
    <property type="entry name" value="KBL_like"/>
    <property type="match status" value="1"/>
</dbReference>
<dbReference type="GO" id="GO:0016740">
    <property type="term" value="F:transferase activity"/>
    <property type="evidence" value="ECO:0007669"/>
    <property type="project" value="UniProtKB-KW"/>
</dbReference>
<sequence>MTKETTAYLREKYEKMNERDETWPLKQLETASQARPIVEGQEVIMLASNNYLDLANDVRLREAAGDAIERFGVGAGSDWSIAGYTELQDELHDAIAEFKGTEGGLSYQTGFAVNAGLLPQLLDDGDVYVSDEYNHGSIIDGIRLSPADTRVYEHSDMSDLERVLRSASTEYNRIIVVTDGVFSMDGDVAKLDEIHRLAEEYQAMTYVDDCHGEGVLGDGHGITAEFGLEEEIDFQMGSFSKACGGFGGMLAGDQHVVDFAYNTSRTWLLSAGYPPAVAAANKRALEIIDDEPERVRDLWSKREYFQSELEDLGYDTGASETPIVPVMIGDSKTAKELAERLFERGVFALSIVYPMVPRGEARIRNQINVGLTEADLNEALRVYERVGRELDII</sequence>
<dbReference type="GO" id="GO:0030170">
    <property type="term" value="F:pyridoxal phosphate binding"/>
    <property type="evidence" value="ECO:0007669"/>
    <property type="project" value="InterPro"/>
</dbReference>
<dbReference type="Gene3D" id="3.90.1150.10">
    <property type="entry name" value="Aspartate Aminotransferase, domain 1"/>
    <property type="match status" value="1"/>
</dbReference>
<keyword evidence="5" id="KW-1185">Reference proteome</keyword>
<dbReference type="InterPro" id="IPR015424">
    <property type="entry name" value="PyrdxlP-dep_Trfase"/>
</dbReference>
<dbReference type="SUPFAM" id="SSF53383">
    <property type="entry name" value="PLP-dependent transferases"/>
    <property type="match status" value="1"/>
</dbReference>
<gene>
    <name evidence="4" type="ORF">SAMN04487946_109114</name>
</gene>
<keyword evidence="2 4" id="KW-0808">Transferase</keyword>
<dbReference type="InterPro" id="IPR015421">
    <property type="entry name" value="PyrdxlP-dep_Trfase_major"/>
</dbReference>
<proteinExistence type="predicted"/>
<dbReference type="InterPro" id="IPR050087">
    <property type="entry name" value="AON_synthase_class-II"/>
</dbReference>
<dbReference type="PANTHER" id="PTHR13693">
    <property type="entry name" value="CLASS II AMINOTRANSFERASE/8-AMINO-7-OXONONANOATE SYNTHASE"/>
    <property type="match status" value="1"/>
</dbReference>
<dbReference type="PANTHER" id="PTHR13693:SF3">
    <property type="entry name" value="LD36009P"/>
    <property type="match status" value="1"/>
</dbReference>
<dbReference type="InterPro" id="IPR004839">
    <property type="entry name" value="Aminotransferase_I/II_large"/>
</dbReference>
<evidence type="ECO:0000313" key="4">
    <source>
        <dbReference type="EMBL" id="SDY25199.1"/>
    </source>
</evidence>
<evidence type="ECO:0000256" key="2">
    <source>
        <dbReference type="ARBA" id="ARBA00022679"/>
    </source>
</evidence>
<name>A0A1H3ID68_9EURY</name>
<dbReference type="EMBL" id="FNPB01000009">
    <property type="protein sequence ID" value="SDY25199.1"/>
    <property type="molecule type" value="Genomic_DNA"/>
</dbReference>
<dbReference type="Pfam" id="PF00155">
    <property type="entry name" value="Aminotran_1_2"/>
    <property type="match status" value="1"/>
</dbReference>